<dbReference type="PANTHER" id="PTHR45740:SF2">
    <property type="entry name" value="POLY [ADP-RIBOSE] POLYMERASE"/>
    <property type="match status" value="1"/>
</dbReference>
<dbReference type="RefSeq" id="XP_052119842.1">
    <property type="nucleotide sequence ID" value="XM_052263882.1"/>
</dbReference>
<feature type="compositionally biased region" description="Acidic residues" evidence="1">
    <location>
        <begin position="92"/>
        <end position="102"/>
    </location>
</feature>
<feature type="compositionally biased region" description="Acidic residues" evidence="1">
    <location>
        <begin position="110"/>
        <end position="120"/>
    </location>
</feature>
<dbReference type="Proteomes" id="UP000504606">
    <property type="component" value="Unplaced"/>
</dbReference>
<feature type="compositionally biased region" description="Basic and acidic residues" evidence="1">
    <location>
        <begin position="75"/>
        <end position="91"/>
    </location>
</feature>
<evidence type="ECO:0000313" key="4">
    <source>
        <dbReference type="RefSeq" id="XP_052119842.1"/>
    </source>
</evidence>
<dbReference type="InterPro" id="IPR012317">
    <property type="entry name" value="Poly(ADP-ribose)pol_cat_dom"/>
</dbReference>
<accession>A0A9C6TTK5</accession>
<dbReference type="AlphaFoldDB" id="A0A9C6TTK5"/>
<reference evidence="4" key="1">
    <citation type="submission" date="2025-08" db="UniProtKB">
        <authorList>
            <consortium name="RefSeq"/>
        </authorList>
    </citation>
    <scope>IDENTIFICATION</scope>
    <source>
        <tissue evidence="4">Whole organism</tissue>
    </source>
</reference>
<dbReference type="KEGG" id="foc:113216720"/>
<organism evidence="3 4">
    <name type="scientific">Frankliniella occidentalis</name>
    <name type="common">Western flower thrips</name>
    <name type="synonym">Euthrips occidentalis</name>
    <dbReference type="NCBI Taxonomy" id="133901"/>
    <lineage>
        <taxon>Eukaryota</taxon>
        <taxon>Metazoa</taxon>
        <taxon>Ecdysozoa</taxon>
        <taxon>Arthropoda</taxon>
        <taxon>Hexapoda</taxon>
        <taxon>Insecta</taxon>
        <taxon>Pterygota</taxon>
        <taxon>Neoptera</taxon>
        <taxon>Paraneoptera</taxon>
        <taxon>Thysanoptera</taxon>
        <taxon>Terebrantia</taxon>
        <taxon>Thripoidea</taxon>
        <taxon>Thripidae</taxon>
        <taxon>Frankliniella</taxon>
    </lineage>
</organism>
<dbReference type="GO" id="GO:0003950">
    <property type="term" value="F:NAD+ poly-ADP-ribosyltransferase activity"/>
    <property type="evidence" value="ECO:0007669"/>
    <property type="project" value="InterPro"/>
</dbReference>
<feature type="domain" description="PARP catalytic" evidence="2">
    <location>
        <begin position="237"/>
        <end position="368"/>
    </location>
</feature>
<feature type="region of interest" description="Disordered" evidence="1">
    <location>
        <begin position="46"/>
        <end position="120"/>
    </location>
</feature>
<dbReference type="Pfam" id="PF00644">
    <property type="entry name" value="PARP"/>
    <property type="match status" value="1"/>
</dbReference>
<name>A0A9C6TTK5_FRAOC</name>
<evidence type="ECO:0000256" key="1">
    <source>
        <dbReference type="SAM" id="MobiDB-lite"/>
    </source>
</evidence>
<dbReference type="PANTHER" id="PTHR45740">
    <property type="entry name" value="POLY [ADP-RIBOSE] POLYMERASE"/>
    <property type="match status" value="1"/>
</dbReference>
<dbReference type="InterPro" id="IPR051712">
    <property type="entry name" value="ARTD-AVP"/>
</dbReference>
<feature type="compositionally biased region" description="Basic and acidic residues" evidence="1">
    <location>
        <begin position="48"/>
        <end position="65"/>
    </location>
</feature>
<proteinExistence type="predicted"/>
<evidence type="ECO:0000259" key="2">
    <source>
        <dbReference type="Pfam" id="PF00644"/>
    </source>
</evidence>
<dbReference type="SUPFAM" id="SSF56399">
    <property type="entry name" value="ADP-ribosylation"/>
    <property type="match status" value="1"/>
</dbReference>
<dbReference type="Gene3D" id="3.90.228.10">
    <property type="match status" value="1"/>
</dbReference>
<evidence type="ECO:0000313" key="3">
    <source>
        <dbReference type="Proteomes" id="UP000504606"/>
    </source>
</evidence>
<sequence length="602" mass="69769">MTSPGDEQSGGALIEVDEEQLLPDGIHNVLCKGADRMEGMFGGMGSHVLERTEREPGSGEQHEISKVSPQFEPEQDMRRVEEEEARAKKEEEGTEEGEEEGVETVIEKKEEEEEEVDEEGAEVLDFHEIDNTYDYAQHMITNCVSVENQAALERLYEQMVKEAEVRRREIRKKEFGEGSRYIPRKVPLDDEQNFAERKQNVLSRVPLIGSILSRRAREQEEKAKNSIIMDTVLPPKSAEHREVSELFHQMDDGQLQILSIEKVTNDGLEDKFEERKRAYSEMYGDVDVHNLWHGNKLDNIPTILENNIEVARFSLSGMYGTGVRFSSSPQLASMHCDRGETGSMLLCKVLISTMMEVGGADWIESNEPPVIAGREPLRYDTTTNSKEGMHAIVKFEDHSFLPTHVVHFRRCVLEEKEDEIDYTFYNYAQDLSADCELVDNQAELDKLYEQMLMEAEVRRQELRKEELEVLQAQHDLWGEDLRLAEVRTTRQFSLRAYQKRMEELEMLEILTHQHTLWQEDLEEQWPEKNDKYGELWLDEQTPVAQPNLESREGAQNQVLKDEQHLAAEQNQALEDEQPEQNKVTKFLFECKKEDVNSLWGYH</sequence>
<dbReference type="GO" id="GO:0005634">
    <property type="term" value="C:nucleus"/>
    <property type="evidence" value="ECO:0007669"/>
    <property type="project" value="TreeGrafter"/>
</dbReference>
<dbReference type="GeneID" id="113216720"/>
<dbReference type="GO" id="GO:1990404">
    <property type="term" value="F:NAD+-protein mono-ADP-ribosyltransferase activity"/>
    <property type="evidence" value="ECO:0007669"/>
    <property type="project" value="TreeGrafter"/>
</dbReference>
<gene>
    <name evidence="4" type="primary">LOC113216720</name>
</gene>
<protein>
    <submittedName>
        <fullName evidence="4">Uncharacterized protein LOC113216720 isoform X1</fullName>
    </submittedName>
</protein>
<keyword evidence="3" id="KW-1185">Reference proteome</keyword>
<dbReference type="OrthoDB" id="6133115at2759"/>